<evidence type="ECO:0000256" key="4">
    <source>
        <dbReference type="ARBA" id="ARBA00022795"/>
    </source>
</evidence>
<accession>A0ABU4RU81</accession>
<name>A0ABU4RU81_9GAMM</name>
<dbReference type="EMBL" id="JAXAFO010000004">
    <property type="protein sequence ID" value="MDX6848444.1"/>
    <property type="molecule type" value="Genomic_DNA"/>
</dbReference>
<keyword evidence="7" id="KW-0969">Cilium</keyword>
<dbReference type="RefSeq" id="WP_302721285.1">
    <property type="nucleotide sequence ID" value="NZ_JAULRU010000264.1"/>
</dbReference>
<proteinExistence type="inferred from homology"/>
<sequence>MNYTSAARHYQQVNVQSSVVDASPHRLVQMLFEGALQRIAEAKGAMMRSDIALKGDKVSKAIKIVQGLQGSLNDNEGGELTANLDQLYDYVVRKLIEANRNDDPNSLDECGRLLAEIKTAWDGIADTGV</sequence>
<comment type="similarity">
    <text evidence="2 6">Belongs to the FliS family.</text>
</comment>
<keyword evidence="7" id="KW-0282">Flagellum</keyword>
<keyword evidence="7" id="KW-0966">Cell projection</keyword>
<evidence type="ECO:0000256" key="5">
    <source>
        <dbReference type="ARBA" id="ARBA00023186"/>
    </source>
</evidence>
<dbReference type="Proteomes" id="UP001273505">
    <property type="component" value="Unassembled WGS sequence"/>
</dbReference>
<gene>
    <name evidence="7" type="primary">fliS</name>
    <name evidence="7" type="ORF">SCD92_03670</name>
</gene>
<comment type="subcellular location">
    <subcellularLocation>
        <location evidence="1 6">Cytoplasm</location>
        <location evidence="1 6">Cytosol</location>
    </subcellularLocation>
</comment>
<keyword evidence="3 6" id="KW-0963">Cytoplasm</keyword>
<evidence type="ECO:0000256" key="2">
    <source>
        <dbReference type="ARBA" id="ARBA00008787"/>
    </source>
</evidence>
<dbReference type="PANTHER" id="PTHR34773">
    <property type="entry name" value="FLAGELLAR SECRETION CHAPERONE FLIS"/>
    <property type="match status" value="1"/>
</dbReference>
<dbReference type="SUPFAM" id="SSF101116">
    <property type="entry name" value="Flagellar export chaperone FliS"/>
    <property type="match status" value="1"/>
</dbReference>
<dbReference type="Gene3D" id="1.20.120.340">
    <property type="entry name" value="Flagellar protein FliS"/>
    <property type="match status" value="1"/>
</dbReference>
<keyword evidence="8" id="KW-1185">Reference proteome</keyword>
<dbReference type="NCBIfam" id="TIGR00208">
    <property type="entry name" value="fliS"/>
    <property type="match status" value="1"/>
</dbReference>
<dbReference type="PIRSF" id="PIRSF039090">
    <property type="entry name" value="Flis"/>
    <property type="match status" value="1"/>
</dbReference>
<dbReference type="InterPro" id="IPR003713">
    <property type="entry name" value="FliS"/>
</dbReference>
<evidence type="ECO:0000313" key="8">
    <source>
        <dbReference type="Proteomes" id="UP001273505"/>
    </source>
</evidence>
<evidence type="ECO:0000313" key="7">
    <source>
        <dbReference type="EMBL" id="MDX6848444.1"/>
    </source>
</evidence>
<dbReference type="Pfam" id="PF02561">
    <property type="entry name" value="FliS"/>
    <property type="match status" value="1"/>
</dbReference>
<reference evidence="7 8" key="1">
    <citation type="submission" date="2023-11" db="EMBL/GenBank/DDBJ databases">
        <title>Gilvimarinus fulvus sp. nov., isolated from the surface of Kelp.</title>
        <authorList>
            <person name="Sun Y.Y."/>
            <person name="Gong Y."/>
            <person name="Du Z.J."/>
        </authorList>
    </citation>
    <scope>NUCLEOTIDE SEQUENCE [LARGE SCALE GENOMIC DNA]</scope>
    <source>
        <strain evidence="7 8">SDUM040013</strain>
    </source>
</reference>
<organism evidence="7 8">
    <name type="scientific">Gilvimarinus gilvus</name>
    <dbReference type="NCBI Taxonomy" id="3058038"/>
    <lineage>
        <taxon>Bacteria</taxon>
        <taxon>Pseudomonadati</taxon>
        <taxon>Pseudomonadota</taxon>
        <taxon>Gammaproteobacteria</taxon>
        <taxon>Cellvibrionales</taxon>
        <taxon>Cellvibrionaceae</taxon>
        <taxon>Gilvimarinus</taxon>
    </lineage>
</organism>
<comment type="caution">
    <text evidence="7">The sequence shown here is derived from an EMBL/GenBank/DDBJ whole genome shotgun (WGS) entry which is preliminary data.</text>
</comment>
<keyword evidence="5" id="KW-0143">Chaperone</keyword>
<dbReference type="CDD" id="cd16098">
    <property type="entry name" value="FliS"/>
    <property type="match status" value="1"/>
</dbReference>
<evidence type="ECO:0000256" key="3">
    <source>
        <dbReference type="ARBA" id="ARBA00022490"/>
    </source>
</evidence>
<dbReference type="InterPro" id="IPR036584">
    <property type="entry name" value="FliS_sf"/>
</dbReference>
<protein>
    <recommendedName>
        <fullName evidence="6">Flagellar secretion chaperone FliS</fullName>
    </recommendedName>
</protein>
<evidence type="ECO:0000256" key="1">
    <source>
        <dbReference type="ARBA" id="ARBA00004514"/>
    </source>
</evidence>
<dbReference type="PANTHER" id="PTHR34773:SF1">
    <property type="entry name" value="FLAGELLAR SECRETION CHAPERONE FLIS"/>
    <property type="match status" value="1"/>
</dbReference>
<keyword evidence="4 6" id="KW-1005">Bacterial flagellum biogenesis</keyword>
<evidence type="ECO:0000256" key="6">
    <source>
        <dbReference type="PIRNR" id="PIRNR039090"/>
    </source>
</evidence>